<dbReference type="InterPro" id="IPR058915">
    <property type="entry name" value="AcrVA2-like"/>
</dbReference>
<dbReference type="KEGG" id="gem:GM21_2399"/>
<dbReference type="Pfam" id="PF26125">
    <property type="entry name" value="AcrVA2-like"/>
    <property type="match status" value="1"/>
</dbReference>
<accession>C6DZD6</accession>
<gene>
    <name evidence="1" type="ordered locus">GM21_2399</name>
</gene>
<organism evidence="1">
    <name type="scientific">Geobacter sp. (strain M21)</name>
    <dbReference type="NCBI Taxonomy" id="443144"/>
    <lineage>
        <taxon>Bacteria</taxon>
        <taxon>Pseudomonadati</taxon>
        <taxon>Thermodesulfobacteriota</taxon>
        <taxon>Desulfuromonadia</taxon>
        <taxon>Geobacterales</taxon>
        <taxon>Geobacteraceae</taxon>
        <taxon>Geobacter</taxon>
    </lineage>
</organism>
<name>C6DZD6_GEOSM</name>
<sequence length="283" mass="31286">MMPEDGAVIEHGKSMDVLEPELLGLPYPACALEFRVHDDSTEGSLYFSELSPMWVCNKRIALCLRPHTLLGTPLEQYLAGSSAWEAMKRDNGGIVLAAINRLPHLWALNPVLMLLPRDQDLPELERYQNTNWTGSQHRMGVSLVSLGGTNHTLAPLGSGAEIASQTAFAGLSAEYYATINFLAVLSCGNVTIEEVPPPEALNKKRSRSGKLPLHAYREIIVTPYNGAQPSERAGGTHASPRTHLRRGHIRRIGLKRIWIQNSIVNPGKREVVLPSYKVVPRYK</sequence>
<dbReference type="AlphaFoldDB" id="C6DZD6"/>
<dbReference type="eggNOG" id="ENOG5033J9W">
    <property type="taxonomic scope" value="Bacteria"/>
</dbReference>
<evidence type="ECO:0000313" key="1">
    <source>
        <dbReference type="EMBL" id="ACT18444.1"/>
    </source>
</evidence>
<dbReference type="EMBL" id="CP001661">
    <property type="protein sequence ID" value="ACT18444.1"/>
    <property type="molecule type" value="Genomic_DNA"/>
</dbReference>
<reference evidence="1" key="1">
    <citation type="submission" date="2009-07" db="EMBL/GenBank/DDBJ databases">
        <title>Complete sequence of Geobacter sp. M21.</title>
        <authorList>
            <consortium name="US DOE Joint Genome Institute"/>
            <person name="Lucas S."/>
            <person name="Copeland A."/>
            <person name="Lapidus A."/>
            <person name="Glavina del Rio T."/>
            <person name="Dalin E."/>
            <person name="Tice H."/>
            <person name="Bruce D."/>
            <person name="Goodwin L."/>
            <person name="Pitluck S."/>
            <person name="Saunders E."/>
            <person name="Brettin T."/>
            <person name="Detter J.C."/>
            <person name="Han C."/>
            <person name="Larimer F."/>
            <person name="Land M."/>
            <person name="Hauser L."/>
            <person name="Kyrpides N."/>
            <person name="Ovchinnikova G."/>
            <person name="Lovley D."/>
        </authorList>
    </citation>
    <scope>NUCLEOTIDE SEQUENCE [LARGE SCALE GENOMIC DNA]</scope>
    <source>
        <strain evidence="1">M21</strain>
    </source>
</reference>
<dbReference type="HOGENOM" id="CLU_844144_0_0_7"/>
<proteinExistence type="predicted"/>
<protein>
    <submittedName>
        <fullName evidence="1">Uncharacterized protein</fullName>
    </submittedName>
</protein>